<evidence type="ECO:0000313" key="4">
    <source>
        <dbReference type="EMBL" id="EDM75736.1"/>
    </source>
</evidence>
<sequence>MAFLDAEGRVVDCDARFAELLRALVPGAPSADALTGRPLAELLHRPEFSPIHRHLSSPPRSAESEAFLLAGRGFAVRLVAWDHPRPERAVVLERLHAADLEDDADELRDQLAMRDELLAAQQLLITALVAPIIPVFDGLVAVPFVGALEDESLERIIERLSDTVSLGSARTVVLDLTGVTQTDDSAGDGLSRLHRTLSMLGAELVLTGVGAELAEILCDAELPALTIRKSLEAALRAHLQRASKIQPPGPSAVISKPTSRAPPASAAARKDDA</sequence>
<dbReference type="PROSITE" id="PS50801">
    <property type="entry name" value="STAS"/>
    <property type="match status" value="1"/>
</dbReference>
<proteinExistence type="predicted"/>
<protein>
    <submittedName>
        <fullName evidence="4">Putative PAS/PAC sensor protein</fullName>
    </submittedName>
</protein>
<dbReference type="EMBL" id="ABCS01000082">
    <property type="protein sequence ID" value="EDM75736.1"/>
    <property type="molecule type" value="Genomic_DNA"/>
</dbReference>
<feature type="region of interest" description="Disordered" evidence="2">
    <location>
        <begin position="242"/>
        <end position="273"/>
    </location>
</feature>
<evidence type="ECO:0000256" key="2">
    <source>
        <dbReference type="SAM" id="MobiDB-lite"/>
    </source>
</evidence>
<dbReference type="InterPro" id="IPR002645">
    <property type="entry name" value="STAS_dom"/>
</dbReference>
<comment type="caution">
    <text evidence="4">The sequence shown here is derived from an EMBL/GenBank/DDBJ whole genome shotgun (WGS) entry which is preliminary data.</text>
</comment>
<evidence type="ECO:0000313" key="5">
    <source>
        <dbReference type="Proteomes" id="UP000005801"/>
    </source>
</evidence>
<feature type="domain" description="STAS" evidence="3">
    <location>
        <begin position="129"/>
        <end position="217"/>
    </location>
</feature>
<dbReference type="Gene3D" id="3.30.750.24">
    <property type="entry name" value="STAS domain"/>
    <property type="match status" value="1"/>
</dbReference>
<reference evidence="4 5" key="1">
    <citation type="submission" date="2007-06" db="EMBL/GenBank/DDBJ databases">
        <authorList>
            <person name="Shimkets L."/>
            <person name="Ferriera S."/>
            <person name="Johnson J."/>
            <person name="Kravitz S."/>
            <person name="Beeson K."/>
            <person name="Sutton G."/>
            <person name="Rogers Y.-H."/>
            <person name="Friedman R."/>
            <person name="Frazier M."/>
            <person name="Venter J.C."/>
        </authorList>
    </citation>
    <scope>NUCLEOTIDE SEQUENCE [LARGE SCALE GENOMIC DNA]</scope>
    <source>
        <strain evidence="4 5">SIR-1</strain>
    </source>
</reference>
<dbReference type="PANTHER" id="PTHR33745:SF3">
    <property type="entry name" value="RSBT CO-ANTAGONIST PROTEIN RSBRC"/>
    <property type="match status" value="1"/>
</dbReference>
<dbReference type="eggNOG" id="COG1366">
    <property type="taxonomic scope" value="Bacteria"/>
</dbReference>
<gene>
    <name evidence="4" type="ORF">PPSIR1_27678</name>
</gene>
<evidence type="ECO:0000259" key="3">
    <source>
        <dbReference type="PROSITE" id="PS50801"/>
    </source>
</evidence>
<keyword evidence="1" id="KW-0597">Phosphoprotein</keyword>
<dbReference type="STRING" id="391625.PPSIR1_27678"/>
<dbReference type="SUPFAM" id="SSF52091">
    <property type="entry name" value="SpoIIaa-like"/>
    <property type="match status" value="1"/>
</dbReference>
<evidence type="ECO:0000256" key="1">
    <source>
        <dbReference type="ARBA" id="ARBA00022553"/>
    </source>
</evidence>
<dbReference type="Pfam" id="PF01740">
    <property type="entry name" value="STAS"/>
    <property type="match status" value="1"/>
</dbReference>
<dbReference type="PANTHER" id="PTHR33745">
    <property type="entry name" value="RSBT ANTAGONIST PROTEIN RSBS-RELATED"/>
    <property type="match status" value="1"/>
</dbReference>
<dbReference type="Proteomes" id="UP000005801">
    <property type="component" value="Unassembled WGS sequence"/>
</dbReference>
<feature type="compositionally biased region" description="Low complexity" evidence="2">
    <location>
        <begin position="255"/>
        <end position="267"/>
    </location>
</feature>
<dbReference type="AlphaFoldDB" id="A6GEG4"/>
<organism evidence="4 5">
    <name type="scientific">Plesiocystis pacifica SIR-1</name>
    <dbReference type="NCBI Taxonomy" id="391625"/>
    <lineage>
        <taxon>Bacteria</taxon>
        <taxon>Pseudomonadati</taxon>
        <taxon>Myxococcota</taxon>
        <taxon>Polyangia</taxon>
        <taxon>Nannocystales</taxon>
        <taxon>Nannocystaceae</taxon>
        <taxon>Plesiocystis</taxon>
    </lineage>
</organism>
<dbReference type="InterPro" id="IPR036513">
    <property type="entry name" value="STAS_dom_sf"/>
</dbReference>
<dbReference type="InterPro" id="IPR051932">
    <property type="entry name" value="Bact_StressResp_Reg"/>
</dbReference>
<name>A6GEG4_9BACT</name>
<keyword evidence="5" id="KW-1185">Reference proteome</keyword>
<accession>A6GEG4</accession>
<dbReference type="CDD" id="cd07041">
    <property type="entry name" value="STAS_RsbR_RsbS_like"/>
    <property type="match status" value="1"/>
</dbReference>